<dbReference type="PANTHER" id="PTHR21373">
    <property type="entry name" value="GLUCOSE REPRESSIBLE PROTEIN MAK10"/>
    <property type="match status" value="1"/>
</dbReference>
<evidence type="ECO:0000259" key="1">
    <source>
        <dbReference type="Pfam" id="PF25789"/>
    </source>
</evidence>
<dbReference type="HOGENOM" id="CLU_017051_0_0_1"/>
<keyword evidence="3" id="KW-1185">Reference proteome</keyword>
<dbReference type="RefSeq" id="XP_009269565.1">
    <property type="nucleotide sequence ID" value="XM_009271290.1"/>
</dbReference>
<evidence type="ECO:0000313" key="2">
    <source>
        <dbReference type="EMBL" id="EOQ99577.1"/>
    </source>
</evidence>
<dbReference type="Proteomes" id="UP000014064">
    <property type="component" value="Unassembled WGS sequence"/>
</dbReference>
<dbReference type="KEGG" id="wic:J056_001662"/>
<dbReference type="PANTHER" id="PTHR21373:SF0">
    <property type="entry name" value="N-ALPHA-ACETYLTRANSFERASE 35, NATC AUXILIARY SUBUNIT"/>
    <property type="match status" value="1"/>
</dbReference>
<dbReference type="InterPro" id="IPR057982">
    <property type="entry name" value="TPR_NAA35"/>
</dbReference>
<dbReference type="AlphaFoldDB" id="R9ABS0"/>
<dbReference type="STRING" id="1299270.R9ABS0"/>
<reference evidence="3" key="1">
    <citation type="journal article" date="2013" name="BMC Genomics">
        <title>Genome and transcriptome sequencing of the halophilic fungus Wallemia ichthyophaga: haloadaptations present and absent.</title>
        <authorList>
            <person name="Zajc J."/>
            <person name="Liu Y."/>
            <person name="Dai W."/>
            <person name="Yang Z."/>
            <person name="Hu J."/>
            <person name="Gostincar C."/>
            <person name="Gunde-Cimerman N."/>
        </authorList>
    </citation>
    <scope>NUCLEOTIDE SEQUENCE [LARGE SCALE GENOMIC DNA]</scope>
    <source>
        <strain evidence="3">EXF-994 / CBS 113033</strain>
    </source>
</reference>
<name>R9ABS0_WALI9</name>
<organism evidence="2 3">
    <name type="scientific">Wallemia ichthyophaga (strain EXF-994 / CBS 113033)</name>
    <dbReference type="NCBI Taxonomy" id="1299270"/>
    <lineage>
        <taxon>Eukaryota</taxon>
        <taxon>Fungi</taxon>
        <taxon>Dikarya</taxon>
        <taxon>Basidiomycota</taxon>
        <taxon>Wallemiomycotina</taxon>
        <taxon>Wallemiomycetes</taxon>
        <taxon>Wallemiales</taxon>
        <taxon>Wallemiaceae</taxon>
        <taxon>Wallemia</taxon>
    </lineage>
</organism>
<proteinExistence type="predicted"/>
<dbReference type="OrthoDB" id="269405at2759"/>
<dbReference type="GO" id="GO:0031417">
    <property type="term" value="C:NatC complex"/>
    <property type="evidence" value="ECO:0007669"/>
    <property type="project" value="InterPro"/>
</dbReference>
<dbReference type="InterPro" id="IPR007244">
    <property type="entry name" value="Naa35_N"/>
</dbReference>
<accession>R9ABS0</accession>
<gene>
    <name evidence="2" type="ORF">J056_001662</name>
</gene>
<evidence type="ECO:0000313" key="3">
    <source>
        <dbReference type="Proteomes" id="UP000014064"/>
    </source>
</evidence>
<dbReference type="EMBL" id="KE007240">
    <property type="protein sequence ID" value="EOQ99577.1"/>
    <property type="molecule type" value="Genomic_DNA"/>
</dbReference>
<protein>
    <recommendedName>
        <fullName evidence="1">NAA35-like TPR repeats domain-containing protein</fullName>
    </recommendedName>
</protein>
<dbReference type="GeneID" id="20374614"/>
<dbReference type="Pfam" id="PF25789">
    <property type="entry name" value="TPR_NAA35"/>
    <property type="match status" value="1"/>
</dbReference>
<sequence length="567" mass="64718">MYDIEDFNSDKAGLSLGEMYNDQDVEILLIESLNWINHKLESDSNNDIIIGLRDRIQLRLNLFSIYNPYLTNCPSDNPRQLDESLSSINHAIELIKIISPSPSPSTKVSNSFYSGISKYLPNMAPLPPLDDALLDIQGKNVWEGFKPSLECFRDINKAIRVQDPLEWINWLSSRSISKPSERALPSYLRNLTLSRFISDDNLIFNQHSIEWITDSLLQGMIGLPHGVLDLVIRLKQAEMTVVGRNPMSIGQALSVWSQRVAGFYVNLVSTYCHNRPRQKRNLPKSIKQFEELDNEIETVHQPSTKSLQPLSPTLATLFALIPFAMRSFILSLNIESLLVTTELDLLDKEHDWFIIYWQLSRVARSWQYELNQASSSLSSLPVDNRVGFTEAVKHNALEWMKERTLFASIMDHLSQATLNASALHIIKLNTPSLSTGERQARFQRRLKWTMRGNIPRDTHSVRDIETDPSFELYDKDLFVLNGNATTEAATRYYESALEKINLSLSINTSQAHLKLSEEKRDSTLQALKLICETNIDKVKNTSSTQQHTLQWSNALQPWFPNLASSIN</sequence>
<feature type="domain" description="NAA35-like TPR repeats" evidence="1">
    <location>
        <begin position="196"/>
        <end position="456"/>
    </location>
</feature>